<dbReference type="Pfam" id="PF07817">
    <property type="entry name" value="GLE1"/>
    <property type="match status" value="1"/>
</dbReference>
<dbReference type="GO" id="GO:0016973">
    <property type="term" value="P:poly(A)+ mRNA export from nucleus"/>
    <property type="evidence" value="ECO:0007669"/>
    <property type="project" value="InterPro"/>
</dbReference>
<name>A0A0A2W2P3_BEABA</name>
<evidence type="ECO:0000256" key="6">
    <source>
        <dbReference type="ARBA" id="ARBA00023010"/>
    </source>
</evidence>
<sequence length="807" mass="88684">MPKTTNRPRHSCADQALQDFRHHLHLGRHYMQLAHVQPEPEEEPPEYPPLLGGGQGLQLPPPGAPVVSKRNYLASSYRVAAVRFEEFCKLDMASQQHDAQPRLSSTRALRGSEQGFDTPSENIPGDVHHLHDSRTITVCNIWCFGSVPQTAGNARIGAGAHNLLPHSGHPMCMAVIAKMNLVSQDQHQQTLGIESKRLTAFRSSTPQRAGEGSLVDDAAAEWLHDERDNAKLNKPPDLNVLFSFMLRLFFPATFVSVEARFLISHTRLPHTTATMSRSSPARKDQQLVSSPERGFRRSFLFDTRNDELSHLDALAAAQAEHDRVREAAMRVYEMHELKEESERIRQQQERENERLKAEAELAAKERKLHELRAKSIPKPTPPPEPKQEPARAAPSLPAKPVENVADAKLQTQQTLVQKKPVVKQEPPSGLKPQANGFGNTAKPAQTVAQPELVKPASNLAFPAPNTAQPKTQPVASQSTQRAPELPKPSASTERYLQIHQELKRLRTSLQVAAKVPGSPLKGTMGTYRREIRVSIGQLTSGRGANALPIQKITTAFNDALQQKVPSPLVEVSKFVADARQPVEGAAHNDATLPALFIYLINICAKGIINQFISECGANSKAANPIGVFTVQIFSMPEFQWRGASLIDILMAKFRVACPVLFGLSGNDKTERGRLALGWRKDGPSWITEQSHNDRMAGLAAGYAAVSLRDFSRSVKKNPYPPTHYWKTLAGIVNCPAGQTSNTQYIVVRHLIDGHEQQFLNFYGNAAVAALRLALVEFPKKAPGNTPAAGSLQALAEVLKSTSGLILA</sequence>
<evidence type="ECO:0000256" key="4">
    <source>
        <dbReference type="ARBA" id="ARBA00022816"/>
    </source>
</evidence>
<comment type="caution">
    <text evidence="12">The sequence shown here is derived from an EMBL/GenBank/DDBJ whole genome shotgun (WGS) entry which is preliminary data.</text>
</comment>
<dbReference type="STRING" id="1245745.A0A0A2W2P3"/>
<dbReference type="Proteomes" id="UP000030106">
    <property type="component" value="Unassembled WGS sequence"/>
</dbReference>
<evidence type="ECO:0000256" key="10">
    <source>
        <dbReference type="ARBA" id="ARBA00029983"/>
    </source>
</evidence>
<keyword evidence="6" id="KW-0811">Translocation</keyword>
<comment type="subcellular location">
    <subcellularLocation>
        <location evidence="1">Nucleus</location>
        <location evidence="1">Nuclear pore complex</location>
    </subcellularLocation>
</comment>
<dbReference type="PANTHER" id="PTHR12960">
    <property type="entry name" value="GLE-1-RELATED"/>
    <property type="match status" value="1"/>
</dbReference>
<dbReference type="GO" id="GO:0044614">
    <property type="term" value="C:nuclear pore cytoplasmic filaments"/>
    <property type="evidence" value="ECO:0007669"/>
    <property type="project" value="TreeGrafter"/>
</dbReference>
<evidence type="ECO:0000256" key="8">
    <source>
        <dbReference type="ARBA" id="ARBA00023242"/>
    </source>
</evidence>
<dbReference type="GO" id="GO:0005737">
    <property type="term" value="C:cytoplasm"/>
    <property type="evidence" value="ECO:0007669"/>
    <property type="project" value="TreeGrafter"/>
</dbReference>
<comment type="similarity">
    <text evidence="2">Belongs to the GLE1 family.</text>
</comment>
<evidence type="ECO:0000256" key="2">
    <source>
        <dbReference type="ARBA" id="ARBA00011056"/>
    </source>
</evidence>
<feature type="region of interest" description="Disordered" evidence="11">
    <location>
        <begin position="366"/>
        <end position="397"/>
    </location>
</feature>
<evidence type="ECO:0000256" key="3">
    <source>
        <dbReference type="ARBA" id="ARBA00022448"/>
    </source>
</evidence>
<dbReference type="AlphaFoldDB" id="A0A0A2W2P3"/>
<keyword evidence="7" id="KW-0906">Nuclear pore complex</keyword>
<evidence type="ECO:0000256" key="5">
    <source>
        <dbReference type="ARBA" id="ARBA00022927"/>
    </source>
</evidence>
<evidence type="ECO:0000313" key="12">
    <source>
        <dbReference type="EMBL" id="KGQ07224.1"/>
    </source>
</evidence>
<feature type="region of interest" description="Disordered" evidence="11">
    <location>
        <begin position="98"/>
        <end position="126"/>
    </location>
</feature>
<dbReference type="PANTHER" id="PTHR12960:SF0">
    <property type="entry name" value="MRNA EXPORT FACTOR GLE1"/>
    <property type="match status" value="1"/>
</dbReference>
<accession>A0A0A2W2P3</accession>
<dbReference type="GO" id="GO:0005543">
    <property type="term" value="F:phospholipid binding"/>
    <property type="evidence" value="ECO:0007669"/>
    <property type="project" value="TreeGrafter"/>
</dbReference>
<dbReference type="InterPro" id="IPR038506">
    <property type="entry name" value="GLE1-like_sf"/>
</dbReference>
<evidence type="ECO:0000313" key="13">
    <source>
        <dbReference type="Proteomes" id="UP000030106"/>
    </source>
</evidence>
<dbReference type="OrthoDB" id="420884at2759"/>
<dbReference type="GO" id="GO:0000822">
    <property type="term" value="F:inositol hexakisphosphate binding"/>
    <property type="evidence" value="ECO:0007669"/>
    <property type="project" value="TreeGrafter"/>
</dbReference>
<feature type="region of interest" description="Disordered" evidence="11">
    <location>
        <begin position="459"/>
        <end position="490"/>
    </location>
</feature>
<protein>
    <recommendedName>
        <fullName evidence="9">mRNA export factor GLE1</fullName>
    </recommendedName>
    <alternativeName>
        <fullName evidence="10">Nucleoporin GLE1</fullName>
    </alternativeName>
</protein>
<reference evidence="12 13" key="1">
    <citation type="submission" date="2012-10" db="EMBL/GenBank/DDBJ databases">
        <title>Genome sequencing and analysis of entomopathogenic fungi Beauveria bassiana D1-5.</title>
        <authorList>
            <person name="Li Q."/>
            <person name="Wang L."/>
            <person name="Zhang Z."/>
            <person name="Wang Q."/>
            <person name="Ren J."/>
            <person name="Wang M."/>
            <person name="Xu W."/>
            <person name="Wang J."/>
            <person name="Lu Y."/>
            <person name="Du Q."/>
            <person name="Sun Z."/>
        </authorList>
    </citation>
    <scope>NUCLEOTIDE SEQUENCE [LARGE SCALE GENOMIC DNA]</scope>
    <source>
        <strain evidence="12 13">D1-5</strain>
    </source>
</reference>
<keyword evidence="5" id="KW-0653">Protein transport</keyword>
<dbReference type="EMBL" id="ANFO01000714">
    <property type="protein sequence ID" value="KGQ07224.1"/>
    <property type="molecule type" value="Genomic_DNA"/>
</dbReference>
<dbReference type="GO" id="GO:0031369">
    <property type="term" value="F:translation initiation factor binding"/>
    <property type="evidence" value="ECO:0007669"/>
    <property type="project" value="TreeGrafter"/>
</dbReference>
<dbReference type="HOGENOM" id="CLU_018821_0_0_1"/>
<dbReference type="eggNOG" id="KOG2412">
    <property type="taxonomic scope" value="Eukaryota"/>
</dbReference>
<dbReference type="Gene3D" id="1.25.40.510">
    <property type="entry name" value="GLE1-like"/>
    <property type="match status" value="1"/>
</dbReference>
<keyword evidence="4" id="KW-0509">mRNA transport</keyword>
<keyword evidence="8" id="KW-0539">Nucleus</keyword>
<dbReference type="InterPro" id="IPR012476">
    <property type="entry name" value="GLE1"/>
</dbReference>
<dbReference type="GO" id="GO:0015031">
    <property type="term" value="P:protein transport"/>
    <property type="evidence" value="ECO:0007669"/>
    <property type="project" value="UniProtKB-KW"/>
</dbReference>
<proteinExistence type="inferred from homology"/>
<evidence type="ECO:0000256" key="9">
    <source>
        <dbReference type="ARBA" id="ARBA00026227"/>
    </source>
</evidence>
<evidence type="ECO:0000256" key="7">
    <source>
        <dbReference type="ARBA" id="ARBA00023132"/>
    </source>
</evidence>
<keyword evidence="3" id="KW-0813">Transport</keyword>
<organism evidence="12 13">
    <name type="scientific">Beauveria bassiana D1-5</name>
    <dbReference type="NCBI Taxonomy" id="1245745"/>
    <lineage>
        <taxon>Eukaryota</taxon>
        <taxon>Fungi</taxon>
        <taxon>Dikarya</taxon>
        <taxon>Ascomycota</taxon>
        <taxon>Pezizomycotina</taxon>
        <taxon>Sordariomycetes</taxon>
        <taxon>Hypocreomycetidae</taxon>
        <taxon>Hypocreales</taxon>
        <taxon>Cordycipitaceae</taxon>
        <taxon>Beauveria</taxon>
    </lineage>
</organism>
<feature type="compositionally biased region" description="Polar residues" evidence="11">
    <location>
        <begin position="465"/>
        <end position="481"/>
    </location>
</feature>
<evidence type="ECO:0000256" key="1">
    <source>
        <dbReference type="ARBA" id="ARBA00004567"/>
    </source>
</evidence>
<gene>
    <name evidence="12" type="ORF">BBAD15_g7445</name>
</gene>
<evidence type="ECO:0000256" key="11">
    <source>
        <dbReference type="SAM" id="MobiDB-lite"/>
    </source>
</evidence>
<feature type="compositionally biased region" description="Polar residues" evidence="11">
    <location>
        <begin position="98"/>
        <end position="107"/>
    </location>
</feature>